<evidence type="ECO:0000313" key="2">
    <source>
        <dbReference type="EMBL" id="QJR99801.1"/>
    </source>
</evidence>
<keyword evidence="1" id="KW-0812">Transmembrane</keyword>
<keyword evidence="1" id="KW-0472">Membrane</keyword>
<dbReference type="AlphaFoldDB" id="A0A6M4NPY8"/>
<sequence length="38" mass="4270">MVDLERMLTLLSRVFIVLSALALLGLWKLAEIAAWIAE</sequence>
<geneLocation type="plasmid" evidence="2">
    <name>p717068-IMP</name>
</geneLocation>
<dbReference type="EMBL" id="MN629346">
    <property type="protein sequence ID" value="QJR99801.1"/>
    <property type="molecule type" value="Genomic_DNA"/>
</dbReference>
<accession>A0A6M4NPY8</accession>
<reference evidence="2" key="1">
    <citation type="submission" date="2019-10" db="EMBL/GenBank/DDBJ databases">
        <authorList>
            <person name="Zhou D."/>
            <person name="Cheng Q."/>
        </authorList>
    </citation>
    <scope>NUCLEOTIDE SEQUENCE</scope>
    <source>
        <strain evidence="2">1507-17068</strain>
        <plasmid evidence="2">p717068-IMP</plasmid>
    </source>
</reference>
<name>A0A6M4NPY8_AERCA</name>
<protein>
    <submittedName>
        <fullName evidence="2">Uncharacterized protein</fullName>
    </submittedName>
</protein>
<organism evidence="2">
    <name type="scientific">Aeromonas caviae</name>
    <name type="common">Aeromonas punctata</name>
    <dbReference type="NCBI Taxonomy" id="648"/>
    <lineage>
        <taxon>Bacteria</taxon>
        <taxon>Pseudomonadati</taxon>
        <taxon>Pseudomonadota</taxon>
        <taxon>Gammaproteobacteria</taxon>
        <taxon>Aeromonadales</taxon>
        <taxon>Aeromonadaceae</taxon>
        <taxon>Aeromonas</taxon>
    </lineage>
</organism>
<evidence type="ECO:0000256" key="1">
    <source>
        <dbReference type="SAM" id="Phobius"/>
    </source>
</evidence>
<keyword evidence="1" id="KW-1133">Transmembrane helix</keyword>
<feature type="transmembrane region" description="Helical" evidence="1">
    <location>
        <begin position="14"/>
        <end position="37"/>
    </location>
</feature>
<proteinExistence type="predicted"/>
<keyword evidence="2" id="KW-0614">Plasmid</keyword>